<feature type="signal peptide" evidence="2">
    <location>
        <begin position="1"/>
        <end position="20"/>
    </location>
</feature>
<evidence type="ECO:0000313" key="4">
    <source>
        <dbReference type="Proteomes" id="UP001488838"/>
    </source>
</evidence>
<feature type="compositionally biased region" description="Basic and acidic residues" evidence="1">
    <location>
        <begin position="157"/>
        <end position="167"/>
    </location>
</feature>
<protein>
    <submittedName>
        <fullName evidence="3">Uncharacterized protein</fullName>
    </submittedName>
</protein>
<accession>A0AAW0HZJ1</accession>
<dbReference type="EMBL" id="JBBHLL010000269">
    <property type="protein sequence ID" value="KAK7807561.1"/>
    <property type="molecule type" value="Genomic_DNA"/>
</dbReference>
<name>A0AAW0HZJ1_MYOGA</name>
<organism evidence="3 4">
    <name type="scientific">Myodes glareolus</name>
    <name type="common">Bank vole</name>
    <name type="synonym">Clethrionomys glareolus</name>
    <dbReference type="NCBI Taxonomy" id="447135"/>
    <lineage>
        <taxon>Eukaryota</taxon>
        <taxon>Metazoa</taxon>
        <taxon>Chordata</taxon>
        <taxon>Craniata</taxon>
        <taxon>Vertebrata</taxon>
        <taxon>Euteleostomi</taxon>
        <taxon>Mammalia</taxon>
        <taxon>Eutheria</taxon>
        <taxon>Euarchontoglires</taxon>
        <taxon>Glires</taxon>
        <taxon>Rodentia</taxon>
        <taxon>Myomorpha</taxon>
        <taxon>Muroidea</taxon>
        <taxon>Cricetidae</taxon>
        <taxon>Arvicolinae</taxon>
        <taxon>Myodes</taxon>
    </lineage>
</organism>
<evidence type="ECO:0000313" key="3">
    <source>
        <dbReference type="EMBL" id="KAK7807561.1"/>
    </source>
</evidence>
<proteinExistence type="predicted"/>
<gene>
    <name evidence="3" type="ORF">U0070_022370</name>
</gene>
<dbReference type="Proteomes" id="UP001488838">
    <property type="component" value="Unassembled WGS sequence"/>
</dbReference>
<evidence type="ECO:0000256" key="1">
    <source>
        <dbReference type="SAM" id="MobiDB-lite"/>
    </source>
</evidence>
<dbReference type="AlphaFoldDB" id="A0AAW0HZJ1"/>
<feature type="chain" id="PRO_5043855520" evidence="2">
    <location>
        <begin position="21"/>
        <end position="543"/>
    </location>
</feature>
<evidence type="ECO:0000256" key="2">
    <source>
        <dbReference type="SAM" id="SignalP"/>
    </source>
</evidence>
<sequence length="543" mass="63122">MRRWKRTLRVPMGMISLLSSWLERPWHLTYPCLIRDSHITTTAEPDAYLVNYPPSHVDLPLNPWTELWLMTVLHTPSQRVYKAFRKSERLCRPGGTLRRLAITHYVLSEKRPVHLVLGFKLEHASAGVAELQLRASSGGQVSVTEEEEEEEEEEEKEKEKEKEKERELIMDTEEVSDQSWYNHAEFFFTNCKCFCGDSSSDLGPLCIVARCVSEFHRGCKRIEMTAHQLVPFHFKIDDVAREFVLAQEHEDENGLFITYSYFYDGIKSVFSLVFARGKLTILNNIYYLKERSPALEYKIHKLTSPGSHRLWDKTCEAVPFSSTTHLRKVGYVLSGQSGGNFIHHFHIYHCAHEKVKTPSNGIFLEAKRKIEYSPEQSKQCSNFSLNAKSYFNEYSLYKINHYPYDKISSHNARRNKVSKMTRISLSPNCNETYVRRYHDETHYFVCKLKNIVQVKCFSTLQEKLPPSLQTVSGECRGKSSAAELTQDRSIQNIQMPTTQEKRMLPNYVILDHMMISFANTSKVCKFTFTAMYLRPTLLFLLLI</sequence>
<feature type="compositionally biased region" description="Acidic residues" evidence="1">
    <location>
        <begin position="144"/>
        <end position="156"/>
    </location>
</feature>
<keyword evidence="4" id="KW-1185">Reference proteome</keyword>
<reference evidence="3 4" key="1">
    <citation type="journal article" date="2023" name="bioRxiv">
        <title>Conserved and derived expression patterns and positive selection on dental genes reveal complex evolutionary context of ever-growing rodent molars.</title>
        <authorList>
            <person name="Calamari Z.T."/>
            <person name="Song A."/>
            <person name="Cohen E."/>
            <person name="Akter M."/>
            <person name="Roy R.D."/>
            <person name="Hallikas O."/>
            <person name="Christensen M.M."/>
            <person name="Li P."/>
            <person name="Marangoni P."/>
            <person name="Jernvall J."/>
            <person name="Klein O.D."/>
        </authorList>
    </citation>
    <scope>NUCLEOTIDE SEQUENCE [LARGE SCALE GENOMIC DNA]</scope>
    <source>
        <strain evidence="3">V071</strain>
    </source>
</reference>
<keyword evidence="2" id="KW-0732">Signal</keyword>
<feature type="region of interest" description="Disordered" evidence="1">
    <location>
        <begin position="137"/>
        <end position="167"/>
    </location>
</feature>
<comment type="caution">
    <text evidence="3">The sequence shown here is derived from an EMBL/GenBank/DDBJ whole genome shotgun (WGS) entry which is preliminary data.</text>
</comment>